<reference evidence="2 3" key="1">
    <citation type="journal article" date="2015" name="Genome Announc.">
        <title>Draft Genome Sequence of Clostridium tyrobutyricum Strain DIVETGP, Isolated from Cow's Milk for Grana Padano Production.</title>
        <authorList>
            <person name="Soggiu A."/>
            <person name="Piras C."/>
            <person name="Gaiarsa S."/>
            <person name="Sassera D."/>
            <person name="Roncada P."/>
            <person name="Bendixen E."/>
            <person name="Brasca M."/>
            <person name="Bonizzi L."/>
        </authorList>
    </citation>
    <scope>NUCLEOTIDE SEQUENCE [LARGE SCALE GENOMIC DNA]</scope>
    <source>
        <strain evidence="2 3">DIVETGP</strain>
    </source>
</reference>
<dbReference type="RefSeq" id="WP_017895157.1">
    <property type="nucleotide sequence ID" value="NZ_CBXI010000040.1"/>
</dbReference>
<name>W6N9V8_CLOTY</name>
<keyword evidence="1" id="KW-1133">Transmembrane helix</keyword>
<proteinExistence type="predicted"/>
<organism evidence="2 3">
    <name type="scientific">Clostridium tyrobutyricum DIVETGP</name>
    <dbReference type="NCBI Taxonomy" id="1408889"/>
    <lineage>
        <taxon>Bacteria</taxon>
        <taxon>Bacillati</taxon>
        <taxon>Bacillota</taxon>
        <taxon>Clostridia</taxon>
        <taxon>Eubacteriales</taxon>
        <taxon>Clostridiaceae</taxon>
        <taxon>Clostridium</taxon>
    </lineage>
</organism>
<gene>
    <name evidence="2" type="ORF">CTDIVETGP_2394</name>
</gene>
<protein>
    <submittedName>
        <fullName evidence="2">Substrate-specific component QueT (COG4708) of predicted queuosine-regulated ECF transporter</fullName>
    </submittedName>
</protein>
<keyword evidence="3" id="KW-1185">Reference proteome</keyword>
<feature type="transmembrane region" description="Helical" evidence="1">
    <location>
        <begin position="7"/>
        <end position="30"/>
    </location>
</feature>
<accession>W6N9V8</accession>
<dbReference type="PANTHER" id="PTHR40044:SF1">
    <property type="entry name" value="INTEGRAL MEMBRANE PROTEIN"/>
    <property type="match status" value="1"/>
</dbReference>
<dbReference type="GeneID" id="29420299"/>
<dbReference type="Proteomes" id="UP000019482">
    <property type="component" value="Unassembled WGS sequence"/>
</dbReference>
<evidence type="ECO:0000313" key="3">
    <source>
        <dbReference type="Proteomes" id="UP000019482"/>
    </source>
</evidence>
<feature type="transmembrane region" description="Helical" evidence="1">
    <location>
        <begin position="93"/>
        <end position="112"/>
    </location>
</feature>
<dbReference type="Pfam" id="PF06177">
    <property type="entry name" value="QueT"/>
    <property type="match status" value="1"/>
</dbReference>
<dbReference type="PANTHER" id="PTHR40044">
    <property type="entry name" value="INTEGRAL MEMBRANE PROTEIN-RELATED"/>
    <property type="match status" value="1"/>
</dbReference>
<dbReference type="InterPro" id="IPR010387">
    <property type="entry name" value="QueT"/>
</dbReference>
<dbReference type="OrthoDB" id="9786793at2"/>
<evidence type="ECO:0000313" key="2">
    <source>
        <dbReference type="EMBL" id="CDL92324.1"/>
    </source>
</evidence>
<evidence type="ECO:0000256" key="1">
    <source>
        <dbReference type="SAM" id="Phobius"/>
    </source>
</evidence>
<dbReference type="AlphaFoldDB" id="W6N9V8"/>
<comment type="caution">
    <text evidence="2">The sequence shown here is derived from an EMBL/GenBank/DDBJ whole genome shotgun (WGS) entry which is preliminary data.</text>
</comment>
<keyword evidence="1" id="KW-0472">Membrane</keyword>
<sequence length="180" mass="20567">MNKTNKLVKISVVAAIYIVVTIALGSLSYWGPIGFRLSEMLNFLTFIDPFYIISLTIGCAIANFYSFSIIDVFVGSFATLLATYAMWKTRKMAISMIWPVLGSAIIAEELHILYKVPFFYTFFTQAVGELAVMVIGYFVFKKIFRNSAFLERIKIKDNNQKLKDIQSKAEKIRKTKLRNI</sequence>
<dbReference type="PIRSF" id="PIRSF031501">
    <property type="entry name" value="QueT"/>
    <property type="match status" value="1"/>
</dbReference>
<feature type="transmembrane region" description="Helical" evidence="1">
    <location>
        <begin position="50"/>
        <end position="81"/>
    </location>
</feature>
<keyword evidence="1" id="KW-0812">Transmembrane</keyword>
<dbReference type="EMBL" id="CBXI010000040">
    <property type="protein sequence ID" value="CDL92324.1"/>
    <property type="molecule type" value="Genomic_DNA"/>
</dbReference>
<feature type="transmembrane region" description="Helical" evidence="1">
    <location>
        <begin position="118"/>
        <end position="140"/>
    </location>
</feature>